<sequence length="135" mass="15001">MERFFLSVLVLSWMMIPCRACELSNITVVLEKEGCNACLSVNATWCAGFCSTRDLSLKLPLISKDQHVCTYKEIVYETAVIPGCPDDVDPHYMYPVAIDCHCGLCDIETTDCTVQSLEPSHCSLSQEKAEATEIN</sequence>
<dbReference type="SUPFAM" id="SSF57501">
    <property type="entry name" value="Cystine-knot cytokines"/>
    <property type="match status" value="1"/>
</dbReference>
<keyword evidence="3" id="KW-0964">Secreted</keyword>
<comment type="function">
    <text evidence="7">Together with the alpha chain CGA constitutes follitropin, the follicle-stimulating hormone, and provides its biological specificity to the hormone heterodimer. Binds FSHR, a G protein-coupled receptor, on target cells to activate downstream signaling pathways. Follitropin is involved in follicle development and spermatogenesis in reproductive organs.</text>
</comment>
<comment type="subunit">
    <text evidence="8">Heterodimer. The active follitropin is a heterodimer composed of an alpha chain/CGA shared with other hormones and a unique beta chain/FSHB shown here.</text>
</comment>
<comment type="caution">
    <text evidence="16">The sequence shown here is derived from an EMBL/GenBank/DDBJ whole genome shotgun (WGS) entry which is preliminary data.</text>
</comment>
<keyword evidence="17" id="KW-1185">Reference proteome</keyword>
<proteinExistence type="inferred from homology"/>
<dbReference type="AlphaFoldDB" id="A0A8T2J736"/>
<keyword evidence="14" id="KW-0732">Signal</keyword>
<dbReference type="CDD" id="cd00069">
    <property type="entry name" value="GHB_like"/>
    <property type="match status" value="1"/>
</dbReference>
<dbReference type="FunFam" id="2.10.90.10:FF:000007">
    <property type="entry name" value="Luteinizing hormone beta subunit"/>
    <property type="match status" value="1"/>
</dbReference>
<evidence type="ECO:0000256" key="6">
    <source>
        <dbReference type="ARBA" id="ARBA00023180"/>
    </source>
</evidence>
<evidence type="ECO:0000256" key="3">
    <source>
        <dbReference type="ARBA" id="ARBA00022525"/>
    </source>
</evidence>
<feature type="domain" description="CTCK" evidence="15">
    <location>
        <begin position="18"/>
        <end position="113"/>
    </location>
</feature>
<evidence type="ECO:0000256" key="10">
    <source>
        <dbReference type="ARBA" id="ARBA00041687"/>
    </source>
</evidence>
<dbReference type="SMART" id="SM00068">
    <property type="entry name" value="GHB"/>
    <property type="match status" value="1"/>
</dbReference>
<keyword evidence="5 12" id="KW-1015">Disulfide bond</keyword>
<reference evidence="16" key="1">
    <citation type="thesis" date="2020" institute="ProQuest LLC" country="789 East Eisenhower Parkway, Ann Arbor, MI, USA">
        <title>Comparative Genomics and Chromosome Evolution.</title>
        <authorList>
            <person name="Mudd A.B."/>
        </authorList>
    </citation>
    <scope>NUCLEOTIDE SEQUENCE</scope>
    <source>
        <strain evidence="16">Female2</strain>
        <tissue evidence="16">Blood</tissue>
    </source>
</reference>
<evidence type="ECO:0000256" key="2">
    <source>
        <dbReference type="ARBA" id="ARBA00006552"/>
    </source>
</evidence>
<evidence type="ECO:0000259" key="15">
    <source>
        <dbReference type="PROSITE" id="PS01225"/>
    </source>
</evidence>
<dbReference type="InterPro" id="IPR001545">
    <property type="entry name" value="Gonadotropin_bsu"/>
</dbReference>
<dbReference type="PROSITE" id="PS00261">
    <property type="entry name" value="GLYCO_HORMONE_BETA_1"/>
    <property type="match status" value="1"/>
</dbReference>
<evidence type="ECO:0000256" key="11">
    <source>
        <dbReference type="ARBA" id="ARBA00042045"/>
    </source>
</evidence>
<evidence type="ECO:0000256" key="4">
    <source>
        <dbReference type="ARBA" id="ARBA00022702"/>
    </source>
</evidence>
<feature type="signal peptide" evidence="14">
    <location>
        <begin position="1"/>
        <end position="20"/>
    </location>
</feature>
<evidence type="ECO:0000313" key="16">
    <source>
        <dbReference type="EMBL" id="KAG8438236.1"/>
    </source>
</evidence>
<feature type="disulfide bond" evidence="12">
    <location>
        <begin position="35"/>
        <end position="84"/>
    </location>
</feature>
<keyword evidence="4 13" id="KW-0372">Hormone</keyword>
<dbReference type="GO" id="GO:0005615">
    <property type="term" value="C:extracellular space"/>
    <property type="evidence" value="ECO:0007669"/>
    <property type="project" value="TreeGrafter"/>
</dbReference>
<name>A0A8T2J736_9PIPI</name>
<comment type="similarity">
    <text evidence="2 13">Belongs to the glycoprotein hormones subunit beta family.</text>
</comment>
<dbReference type="GO" id="GO:0005737">
    <property type="term" value="C:cytoplasm"/>
    <property type="evidence" value="ECO:0007669"/>
    <property type="project" value="TreeGrafter"/>
</dbReference>
<evidence type="ECO:0000256" key="5">
    <source>
        <dbReference type="ARBA" id="ARBA00023157"/>
    </source>
</evidence>
<accession>A0A8T2J736</accession>
<dbReference type="InterPro" id="IPR006208">
    <property type="entry name" value="Glyco_hormone_CN"/>
</dbReference>
<evidence type="ECO:0000256" key="14">
    <source>
        <dbReference type="SAM" id="SignalP"/>
    </source>
</evidence>
<dbReference type="EMBL" id="JAACNH010000007">
    <property type="protein sequence ID" value="KAG8438236.1"/>
    <property type="molecule type" value="Genomic_DNA"/>
</dbReference>
<dbReference type="Pfam" id="PF00007">
    <property type="entry name" value="Cys_knot"/>
    <property type="match status" value="1"/>
</dbReference>
<dbReference type="GO" id="GO:0016913">
    <property type="term" value="F:follicle-stimulating hormone activity"/>
    <property type="evidence" value="ECO:0007669"/>
    <property type="project" value="TreeGrafter"/>
</dbReference>
<dbReference type="GO" id="GO:0042699">
    <property type="term" value="P:follicle-stimulating hormone signaling pathway"/>
    <property type="evidence" value="ECO:0007669"/>
    <property type="project" value="TreeGrafter"/>
</dbReference>
<feature type="chain" id="PRO_5035738118" description="Follitropin subunit beta" evidence="14">
    <location>
        <begin position="21"/>
        <end position="135"/>
    </location>
</feature>
<dbReference type="PANTHER" id="PTHR11515:SF17">
    <property type="entry name" value="FOLLITROPIN SUBUNIT BETA"/>
    <property type="match status" value="1"/>
</dbReference>
<protein>
    <recommendedName>
        <fullName evidence="9">Follitropin subunit beta</fullName>
    </recommendedName>
    <alternativeName>
        <fullName evidence="10">Follicle-stimulating hormone beta subunit</fullName>
    </alternativeName>
    <alternativeName>
        <fullName evidence="11">Follitropin beta chain</fullName>
    </alternativeName>
</protein>
<evidence type="ECO:0000256" key="7">
    <source>
        <dbReference type="ARBA" id="ARBA00037318"/>
    </source>
</evidence>
<gene>
    <name evidence="16" type="ORF">GDO86_008797</name>
</gene>
<dbReference type="OrthoDB" id="8453657at2759"/>
<dbReference type="InterPro" id="IPR018245">
    <property type="entry name" value="Gonadotropin_bsu_CS"/>
</dbReference>
<feature type="disulfide bond" evidence="12">
    <location>
        <begin position="50"/>
        <end position="102"/>
    </location>
</feature>
<comment type="caution">
    <text evidence="12">Lacks conserved residue(s) required for the propagation of feature annotation.</text>
</comment>
<evidence type="ECO:0000313" key="17">
    <source>
        <dbReference type="Proteomes" id="UP000812440"/>
    </source>
</evidence>
<dbReference type="PANTHER" id="PTHR11515">
    <property type="entry name" value="GLYCOPROTEIN HORMONE BETA CHAIN"/>
    <property type="match status" value="1"/>
</dbReference>
<comment type="subcellular location">
    <subcellularLocation>
        <location evidence="1 13">Secreted</location>
    </subcellularLocation>
</comment>
<evidence type="ECO:0000256" key="1">
    <source>
        <dbReference type="ARBA" id="ARBA00004613"/>
    </source>
</evidence>
<feature type="disulfide bond" evidence="12">
    <location>
        <begin position="46"/>
        <end position="100"/>
    </location>
</feature>
<evidence type="ECO:0000256" key="13">
    <source>
        <dbReference type="RuleBase" id="RU004069"/>
    </source>
</evidence>
<evidence type="ECO:0000256" key="9">
    <source>
        <dbReference type="ARBA" id="ARBA00040964"/>
    </source>
</evidence>
<dbReference type="PROSITE" id="PS00689">
    <property type="entry name" value="GLYCO_HORMONE_BETA_2"/>
    <property type="match status" value="1"/>
</dbReference>
<keyword evidence="6" id="KW-0325">Glycoprotein</keyword>
<dbReference type="PROSITE" id="PS01225">
    <property type="entry name" value="CTCK_2"/>
    <property type="match status" value="1"/>
</dbReference>
<dbReference type="Gene3D" id="2.10.90.10">
    <property type="entry name" value="Cystine-knot cytokines"/>
    <property type="match status" value="1"/>
</dbReference>
<evidence type="ECO:0000256" key="8">
    <source>
        <dbReference type="ARBA" id="ARBA00038691"/>
    </source>
</evidence>
<dbReference type="InterPro" id="IPR029034">
    <property type="entry name" value="Cystine-knot_cytokine"/>
</dbReference>
<dbReference type="InterPro" id="IPR006207">
    <property type="entry name" value="Cys_knot_C"/>
</dbReference>
<organism evidence="16 17">
    <name type="scientific">Hymenochirus boettgeri</name>
    <name type="common">Congo dwarf clawed frog</name>
    <dbReference type="NCBI Taxonomy" id="247094"/>
    <lineage>
        <taxon>Eukaryota</taxon>
        <taxon>Metazoa</taxon>
        <taxon>Chordata</taxon>
        <taxon>Craniata</taxon>
        <taxon>Vertebrata</taxon>
        <taxon>Euteleostomi</taxon>
        <taxon>Amphibia</taxon>
        <taxon>Batrachia</taxon>
        <taxon>Anura</taxon>
        <taxon>Pipoidea</taxon>
        <taxon>Pipidae</taxon>
        <taxon>Pipinae</taxon>
        <taxon>Hymenochirus</taxon>
    </lineage>
</organism>
<dbReference type="Proteomes" id="UP000812440">
    <property type="component" value="Chromosome 4"/>
</dbReference>
<evidence type="ECO:0000256" key="12">
    <source>
        <dbReference type="PROSITE-ProRule" id="PRU00039"/>
    </source>
</evidence>